<feature type="domain" description="DEAD-box RNA helicase Q" evidence="10">
    <location>
        <begin position="201"/>
        <end position="230"/>
    </location>
</feature>
<feature type="domain" description="Helicase C-terminal" evidence="9">
    <location>
        <begin position="435"/>
        <end position="600"/>
    </location>
</feature>
<dbReference type="Pfam" id="PF00271">
    <property type="entry name" value="Helicase_C"/>
    <property type="match status" value="1"/>
</dbReference>
<dbReference type="SUPFAM" id="SSF52540">
    <property type="entry name" value="P-loop containing nucleoside triphosphate hydrolases"/>
    <property type="match status" value="2"/>
</dbReference>
<evidence type="ECO:0000256" key="4">
    <source>
        <dbReference type="ARBA" id="ARBA00022840"/>
    </source>
</evidence>
<dbReference type="PANTHER" id="PTHR47959:SF1">
    <property type="entry name" value="ATP-DEPENDENT RNA HELICASE DBPA"/>
    <property type="match status" value="1"/>
</dbReference>
<gene>
    <name evidence="11" type="ORF">LDAN0321_LOCUS21148</name>
</gene>
<dbReference type="GO" id="GO:0005829">
    <property type="term" value="C:cytosol"/>
    <property type="evidence" value="ECO:0007669"/>
    <property type="project" value="TreeGrafter"/>
</dbReference>
<dbReference type="PROSITE" id="PS51195">
    <property type="entry name" value="Q_MOTIF"/>
    <property type="match status" value="1"/>
</dbReference>
<evidence type="ECO:0000256" key="7">
    <source>
        <dbReference type="SAM" id="MobiDB-lite"/>
    </source>
</evidence>
<feature type="compositionally biased region" description="Basic and acidic residues" evidence="7">
    <location>
        <begin position="714"/>
        <end position="727"/>
    </location>
</feature>
<dbReference type="PROSITE" id="PS51192">
    <property type="entry name" value="HELICASE_ATP_BIND_1"/>
    <property type="match status" value="1"/>
</dbReference>
<dbReference type="InterPro" id="IPR014001">
    <property type="entry name" value="Helicase_ATP-bd"/>
</dbReference>
<dbReference type="InterPro" id="IPR001650">
    <property type="entry name" value="Helicase_C-like"/>
</dbReference>
<feature type="compositionally biased region" description="Basic and acidic residues" evidence="7">
    <location>
        <begin position="736"/>
        <end position="756"/>
    </location>
</feature>
<evidence type="ECO:0000259" key="8">
    <source>
        <dbReference type="PROSITE" id="PS51192"/>
    </source>
</evidence>
<dbReference type="Pfam" id="PF00270">
    <property type="entry name" value="DEAD"/>
    <property type="match status" value="1"/>
</dbReference>
<sequence>MASLHETLSSDEELLNKEDEDDEELDGNFDFGGMMGEDGRLTSHSIQARNGMRTALEVLADGAKKTYGVEKTKVESIIAAERSNLKNKKQQNGKDSDDSDASESSGSDDEDDEASGATESESASDAEDEEDDSESASDDDSDDEVDDAEIAQNMAGDKLVPRTEAVDDEELEARNQQNEAVKLNQFFDATKTSAGDDTGIHSFHQFSISRPVLKAIEGVLGYTAPTPVQSMCIPIIQNGRDVCASAQTGSGKTCAFLIPIVEGLLNTSSVAKDGAKALILTPTRELACQIYTNLTKLAKYCPSLTATLITGGSKNSTAQAQELRKFPHIIIATPGRLVDHLVNTAAFDLLSLQYLVLDEADRLLELGFEEELIEIVKQCNTERRTLLFSATMGSSSLDQLTSLALKKPVRVNCISKSGSEDPLEATTKSITIPKRITQEFIRLQSDNPVRRDAIILALLTRTFTSSVMVFIETKVLAHRMRILLGLCGISVGELHGNLTQAERMENLSKFEAGETNVLICTDLAARGLDFKVHTVINYEIPNQLATYVHRIGRTGRAGRKGTSCSLVSEGRRQNMKKIISLSPQSPAVTRTIPPDVIGHFMKKIETLQESINVVLEAEYVARLDAKTQMELKKAQNMIEHADEIAARPRKEWIKSNKEKIADAADRTEEAVSKVPGMHRMTRKKRRRMEAKAVFSHFNNNDDDEAPPLPKPRKVKEPMHDPFADDLPKKKKKKEKKSSIEKSEFSAEPNEQRERAEPPLGSKKMKEEIIGGTYHFRGYDPDKKLGKKKGTKVSPENVAI</sequence>
<dbReference type="InterPro" id="IPR050079">
    <property type="entry name" value="DEAD_box_RNA_helicase"/>
</dbReference>
<dbReference type="SMART" id="SM00487">
    <property type="entry name" value="DEXDc"/>
    <property type="match status" value="1"/>
</dbReference>
<evidence type="ECO:0008006" key="12">
    <source>
        <dbReference type="Google" id="ProtNLM"/>
    </source>
</evidence>
<evidence type="ECO:0000256" key="6">
    <source>
        <dbReference type="RuleBase" id="RU000492"/>
    </source>
</evidence>
<keyword evidence="3 6" id="KW-0347">Helicase</keyword>
<dbReference type="InterPro" id="IPR000629">
    <property type="entry name" value="RNA-helicase_DEAD-box_CS"/>
</dbReference>
<keyword evidence="2 6" id="KW-0378">Hydrolase</keyword>
<evidence type="ECO:0000259" key="10">
    <source>
        <dbReference type="PROSITE" id="PS51195"/>
    </source>
</evidence>
<feature type="region of interest" description="Disordered" evidence="7">
    <location>
        <begin position="694"/>
        <end position="799"/>
    </location>
</feature>
<feature type="compositionally biased region" description="Acidic residues" evidence="7">
    <location>
        <begin position="122"/>
        <end position="145"/>
    </location>
</feature>
<evidence type="ECO:0000256" key="1">
    <source>
        <dbReference type="ARBA" id="ARBA00022741"/>
    </source>
</evidence>
<proteinExistence type="inferred from homology"/>
<evidence type="ECO:0000256" key="3">
    <source>
        <dbReference type="ARBA" id="ARBA00022806"/>
    </source>
</evidence>
<comment type="similarity">
    <text evidence="6">Belongs to the DEAD box helicase family.</text>
</comment>
<reference evidence="11" key="1">
    <citation type="submission" date="2021-01" db="EMBL/GenBank/DDBJ databases">
        <authorList>
            <person name="Corre E."/>
            <person name="Pelletier E."/>
            <person name="Niang G."/>
            <person name="Scheremetjew M."/>
            <person name="Finn R."/>
            <person name="Kale V."/>
            <person name="Holt S."/>
            <person name="Cochrane G."/>
            <person name="Meng A."/>
            <person name="Brown T."/>
            <person name="Cohen L."/>
        </authorList>
    </citation>
    <scope>NUCLEOTIDE SEQUENCE</scope>
    <source>
        <strain evidence="11">B650</strain>
    </source>
</reference>
<dbReference type="SMART" id="SM00490">
    <property type="entry name" value="HELICc"/>
    <property type="match status" value="1"/>
</dbReference>
<dbReference type="AlphaFoldDB" id="A0A7S2LS19"/>
<dbReference type="InterPro" id="IPR014014">
    <property type="entry name" value="RNA_helicase_DEAD_Q_motif"/>
</dbReference>
<dbReference type="PROSITE" id="PS51194">
    <property type="entry name" value="HELICASE_CTER"/>
    <property type="match status" value="1"/>
</dbReference>
<dbReference type="PROSITE" id="PS00039">
    <property type="entry name" value="DEAD_ATP_HELICASE"/>
    <property type="match status" value="1"/>
</dbReference>
<dbReference type="PANTHER" id="PTHR47959">
    <property type="entry name" value="ATP-DEPENDENT RNA HELICASE RHLE-RELATED"/>
    <property type="match status" value="1"/>
</dbReference>
<evidence type="ECO:0000256" key="5">
    <source>
        <dbReference type="PROSITE-ProRule" id="PRU00552"/>
    </source>
</evidence>
<evidence type="ECO:0000313" key="11">
    <source>
        <dbReference type="EMBL" id="CAD9614550.1"/>
    </source>
</evidence>
<feature type="short sequence motif" description="Q motif" evidence="5">
    <location>
        <begin position="201"/>
        <end position="230"/>
    </location>
</feature>
<keyword evidence="1 6" id="KW-0547">Nucleotide-binding</keyword>
<dbReference type="CDD" id="cd18787">
    <property type="entry name" value="SF2_C_DEAD"/>
    <property type="match status" value="1"/>
</dbReference>
<evidence type="ECO:0000256" key="2">
    <source>
        <dbReference type="ARBA" id="ARBA00022801"/>
    </source>
</evidence>
<feature type="region of interest" description="Disordered" evidence="7">
    <location>
        <begin position="1"/>
        <end position="46"/>
    </location>
</feature>
<dbReference type="Gene3D" id="3.40.50.300">
    <property type="entry name" value="P-loop containing nucleotide triphosphate hydrolases"/>
    <property type="match status" value="2"/>
</dbReference>
<feature type="compositionally biased region" description="Acidic residues" evidence="7">
    <location>
        <begin position="97"/>
        <end position="114"/>
    </location>
</feature>
<protein>
    <recommendedName>
        <fullName evidence="12">RNA helicase</fullName>
    </recommendedName>
</protein>
<dbReference type="GO" id="GO:0005524">
    <property type="term" value="F:ATP binding"/>
    <property type="evidence" value="ECO:0007669"/>
    <property type="project" value="UniProtKB-KW"/>
</dbReference>
<feature type="region of interest" description="Disordered" evidence="7">
    <location>
        <begin position="80"/>
        <end position="145"/>
    </location>
</feature>
<feature type="compositionally biased region" description="Acidic residues" evidence="7">
    <location>
        <begin position="9"/>
        <end position="27"/>
    </location>
</feature>
<keyword evidence="4 6" id="KW-0067">ATP-binding</keyword>
<dbReference type="InterPro" id="IPR011545">
    <property type="entry name" value="DEAD/DEAH_box_helicase_dom"/>
</dbReference>
<dbReference type="GO" id="GO:0003676">
    <property type="term" value="F:nucleic acid binding"/>
    <property type="evidence" value="ECO:0007669"/>
    <property type="project" value="InterPro"/>
</dbReference>
<dbReference type="GO" id="GO:0003724">
    <property type="term" value="F:RNA helicase activity"/>
    <property type="evidence" value="ECO:0007669"/>
    <property type="project" value="InterPro"/>
</dbReference>
<dbReference type="EMBL" id="HBGY01033682">
    <property type="protein sequence ID" value="CAD9614550.1"/>
    <property type="molecule type" value="Transcribed_RNA"/>
</dbReference>
<accession>A0A7S2LS19</accession>
<feature type="domain" description="Helicase ATP-binding" evidence="8">
    <location>
        <begin position="233"/>
        <end position="410"/>
    </location>
</feature>
<dbReference type="InterPro" id="IPR027417">
    <property type="entry name" value="P-loop_NTPase"/>
</dbReference>
<name>A0A7S2LS19_9STRA</name>
<dbReference type="GO" id="GO:0016787">
    <property type="term" value="F:hydrolase activity"/>
    <property type="evidence" value="ECO:0007669"/>
    <property type="project" value="UniProtKB-KW"/>
</dbReference>
<organism evidence="11">
    <name type="scientific">Leptocylindrus danicus</name>
    <dbReference type="NCBI Taxonomy" id="163516"/>
    <lineage>
        <taxon>Eukaryota</taxon>
        <taxon>Sar</taxon>
        <taxon>Stramenopiles</taxon>
        <taxon>Ochrophyta</taxon>
        <taxon>Bacillariophyta</taxon>
        <taxon>Coscinodiscophyceae</taxon>
        <taxon>Chaetocerotophycidae</taxon>
        <taxon>Leptocylindrales</taxon>
        <taxon>Leptocylindraceae</taxon>
        <taxon>Leptocylindrus</taxon>
    </lineage>
</organism>
<evidence type="ECO:0000259" key="9">
    <source>
        <dbReference type="PROSITE" id="PS51194"/>
    </source>
</evidence>